<feature type="region of interest" description="Disordered" evidence="1">
    <location>
        <begin position="95"/>
        <end position="116"/>
    </location>
</feature>
<evidence type="ECO:0000313" key="2">
    <source>
        <dbReference type="EMBL" id="CAD6196204.1"/>
    </source>
</evidence>
<comment type="caution">
    <text evidence="2">The sequence shown here is derived from an EMBL/GenBank/DDBJ whole genome shotgun (WGS) entry which is preliminary data.</text>
</comment>
<name>A0A8S1HT25_9PELO</name>
<protein>
    <recommendedName>
        <fullName evidence="4">Major sperm protein</fullName>
    </recommendedName>
</protein>
<dbReference type="Proteomes" id="UP000835052">
    <property type="component" value="Unassembled WGS sequence"/>
</dbReference>
<accession>A0A8S1HT25</accession>
<feature type="region of interest" description="Disordered" evidence="1">
    <location>
        <begin position="178"/>
        <end position="290"/>
    </location>
</feature>
<feature type="compositionally biased region" description="Basic and acidic residues" evidence="1">
    <location>
        <begin position="275"/>
        <end position="290"/>
    </location>
</feature>
<dbReference type="OrthoDB" id="5875955at2759"/>
<dbReference type="AlphaFoldDB" id="A0A8S1HT25"/>
<gene>
    <name evidence="2" type="ORF">CAUJ_LOCUS12119</name>
</gene>
<sequence length="345" mass="38439">MQDFYVSLPSNVSYPGNTSSRYTTILPKEVNLRKGKHKVAVTDVVFPNTFVNRPLDSDFTVFYRDGTWENIILPAGQYNSIEHVVDTLNSIIGAPKKKRRKRQAPSDPTSKDDGKRFEDVIDAALEGIDLSPPKSFAAIVDEMLETEHQENKVAKAAADFEEENQKAIAKALKEKAQLAEKEEKKRKEAEERERTEAERLEQKRKDEERRKAAQEKADKDKKAADELIARAKANEKAAEKAKERASNNVTVQTDKADSVKKAAATATAKAQNDPDNPKAQEKAEKMQKLEKTAAEPAAAYETSNYETYNAVFYRAAAAAAAYETFNYRAAAAKTAIYQTAASYCS</sequence>
<proteinExistence type="predicted"/>
<feature type="compositionally biased region" description="Low complexity" evidence="1">
    <location>
        <begin position="261"/>
        <end position="270"/>
    </location>
</feature>
<evidence type="ECO:0000256" key="1">
    <source>
        <dbReference type="SAM" id="MobiDB-lite"/>
    </source>
</evidence>
<organism evidence="2 3">
    <name type="scientific">Caenorhabditis auriculariae</name>
    <dbReference type="NCBI Taxonomy" id="2777116"/>
    <lineage>
        <taxon>Eukaryota</taxon>
        <taxon>Metazoa</taxon>
        <taxon>Ecdysozoa</taxon>
        <taxon>Nematoda</taxon>
        <taxon>Chromadorea</taxon>
        <taxon>Rhabditida</taxon>
        <taxon>Rhabditina</taxon>
        <taxon>Rhabditomorpha</taxon>
        <taxon>Rhabditoidea</taxon>
        <taxon>Rhabditidae</taxon>
        <taxon>Peloderinae</taxon>
        <taxon>Caenorhabditis</taxon>
    </lineage>
</organism>
<reference evidence="2" key="1">
    <citation type="submission" date="2020-10" db="EMBL/GenBank/DDBJ databases">
        <authorList>
            <person name="Kikuchi T."/>
        </authorList>
    </citation>
    <scope>NUCLEOTIDE SEQUENCE</scope>
    <source>
        <strain evidence="2">NKZ352</strain>
    </source>
</reference>
<evidence type="ECO:0000313" key="3">
    <source>
        <dbReference type="Proteomes" id="UP000835052"/>
    </source>
</evidence>
<feature type="compositionally biased region" description="Basic and acidic residues" evidence="1">
    <location>
        <begin position="178"/>
        <end position="245"/>
    </location>
</feature>
<dbReference type="EMBL" id="CAJGYM010000068">
    <property type="protein sequence ID" value="CAD6196204.1"/>
    <property type="molecule type" value="Genomic_DNA"/>
</dbReference>
<keyword evidence="3" id="KW-1185">Reference proteome</keyword>
<evidence type="ECO:0008006" key="4">
    <source>
        <dbReference type="Google" id="ProtNLM"/>
    </source>
</evidence>